<dbReference type="Proteomes" id="UP000054248">
    <property type="component" value="Unassembled WGS sequence"/>
</dbReference>
<feature type="region of interest" description="Disordered" evidence="1">
    <location>
        <begin position="300"/>
        <end position="376"/>
    </location>
</feature>
<name>A0A0C3QC03_9AGAM</name>
<feature type="compositionally biased region" description="Low complexity" evidence="1">
    <location>
        <begin position="580"/>
        <end position="604"/>
    </location>
</feature>
<dbReference type="GO" id="GO:0008168">
    <property type="term" value="F:methyltransferase activity"/>
    <property type="evidence" value="ECO:0007669"/>
    <property type="project" value="TreeGrafter"/>
</dbReference>
<dbReference type="OrthoDB" id="2013972at2759"/>
<feature type="compositionally biased region" description="Basic and acidic residues" evidence="1">
    <location>
        <begin position="700"/>
        <end position="717"/>
    </location>
</feature>
<dbReference type="Pfam" id="PF13649">
    <property type="entry name" value="Methyltransf_25"/>
    <property type="match status" value="1"/>
</dbReference>
<proteinExistence type="predicted"/>
<dbReference type="SUPFAM" id="SSF53335">
    <property type="entry name" value="S-adenosyl-L-methionine-dependent methyltransferases"/>
    <property type="match status" value="1"/>
</dbReference>
<dbReference type="EMBL" id="KN822998">
    <property type="protein sequence ID" value="KIO28145.1"/>
    <property type="molecule type" value="Genomic_DNA"/>
</dbReference>
<evidence type="ECO:0000259" key="2">
    <source>
        <dbReference type="Pfam" id="PF13649"/>
    </source>
</evidence>
<protein>
    <recommendedName>
        <fullName evidence="2">Methyltransferase domain-containing protein</fullName>
    </recommendedName>
</protein>
<feature type="compositionally biased region" description="Polar residues" evidence="1">
    <location>
        <begin position="536"/>
        <end position="550"/>
    </location>
</feature>
<feature type="domain" description="Methyltransferase" evidence="2">
    <location>
        <begin position="117"/>
        <end position="212"/>
    </location>
</feature>
<feature type="compositionally biased region" description="Pro residues" evidence="1">
    <location>
        <begin position="472"/>
        <end position="481"/>
    </location>
</feature>
<feature type="compositionally biased region" description="Basic and acidic residues" evidence="1">
    <location>
        <begin position="317"/>
        <end position="330"/>
    </location>
</feature>
<feature type="region of interest" description="Disordered" evidence="1">
    <location>
        <begin position="449"/>
        <end position="639"/>
    </location>
</feature>
<dbReference type="CDD" id="cd02440">
    <property type="entry name" value="AdoMet_MTases"/>
    <property type="match status" value="1"/>
</dbReference>
<reference evidence="4" key="2">
    <citation type="submission" date="2015-01" db="EMBL/GenBank/DDBJ databases">
        <title>Evolutionary Origins and Diversification of the Mycorrhizal Mutualists.</title>
        <authorList>
            <consortium name="DOE Joint Genome Institute"/>
            <consortium name="Mycorrhizal Genomics Consortium"/>
            <person name="Kohler A."/>
            <person name="Kuo A."/>
            <person name="Nagy L.G."/>
            <person name="Floudas D."/>
            <person name="Copeland A."/>
            <person name="Barry K.W."/>
            <person name="Cichocki N."/>
            <person name="Veneault-Fourrey C."/>
            <person name="LaButti K."/>
            <person name="Lindquist E.A."/>
            <person name="Lipzen A."/>
            <person name="Lundell T."/>
            <person name="Morin E."/>
            <person name="Murat C."/>
            <person name="Riley R."/>
            <person name="Ohm R."/>
            <person name="Sun H."/>
            <person name="Tunlid A."/>
            <person name="Henrissat B."/>
            <person name="Grigoriev I.V."/>
            <person name="Hibbett D.S."/>
            <person name="Martin F."/>
        </authorList>
    </citation>
    <scope>NUCLEOTIDE SEQUENCE [LARGE SCALE GENOMIC DNA]</scope>
    <source>
        <strain evidence="4">MUT 4182</strain>
    </source>
</reference>
<dbReference type="InterPro" id="IPR029063">
    <property type="entry name" value="SAM-dependent_MTases_sf"/>
</dbReference>
<accession>A0A0C3QC03</accession>
<organism evidence="3 4">
    <name type="scientific">Tulasnella calospora MUT 4182</name>
    <dbReference type="NCBI Taxonomy" id="1051891"/>
    <lineage>
        <taxon>Eukaryota</taxon>
        <taxon>Fungi</taxon>
        <taxon>Dikarya</taxon>
        <taxon>Basidiomycota</taxon>
        <taxon>Agaricomycotina</taxon>
        <taxon>Agaricomycetes</taxon>
        <taxon>Cantharellales</taxon>
        <taxon>Tulasnellaceae</taxon>
        <taxon>Tulasnella</taxon>
    </lineage>
</organism>
<evidence type="ECO:0000256" key="1">
    <source>
        <dbReference type="SAM" id="MobiDB-lite"/>
    </source>
</evidence>
<feature type="compositionally biased region" description="Low complexity" evidence="1">
    <location>
        <begin position="683"/>
        <end position="697"/>
    </location>
</feature>
<sequence>MAQSTSYLGVQYNWKPGAASSIASAASSRSSLHVATESNAITQRNQELRRKAFEKRDSNFVITHGSRRHGLRKEVAPYPMSYDQTSLEIDTVDHCALWATRAGPSDFDFKEPPKRSLDLGCGHATWILETAKVWKTTHFVGFDLVKNQPDLSLHPEIADRVEWVHGNFLTQPLPFPTGSFDHVYCRALEMAVREDQWDFVISEIVRVLKPGGAAEFLFNDILFPYLTLPPDERKLLHKAPPFEPPPPPPLLPGFSYPAHAVVSSSHSQHSAAPTFNANLRHQSKTLTNRARKAINNMVAQTQGTPHGVNGHGKGRSHGVDPHPEADDDVRSVTGSGVLSASTSQLSNASSGKLSISDPQGFDTSEAPPLPKIPPSIITRLSMSSHHEPTPPRHVHQWLEDIFYALFERRFINVTPTRILPNYLNIHLSGVTAGQHVKMPMIKPGTIYAYMEDDGEGGSTAGSTTDEESSRPAPAPPTPPPKDSGGTVTPATAVPPAASEIKAQKRSSITLYAEDVPPMTPMKPPTSKNKARPRSLDGSSLKVQTNVSAAGSSNPPSSSSPNIVVDEVQEAYHRDDRSQVPSSATPATLSTISTASSPPSSFSLSHYDANSSRTVYKPVIRPGTAPSGPPPSFLGLNKKPATKPNEVTAMVFELEEHVVVGGSRAADIVVNSVATIAGRPRTHSSTSGSQSGSKSEASAPQDDKQAEQEVKKEKEKARPAPPQPPKKRKRKPLKFIAASQALTMMLVRSYKAVLGCREDMFEELLLQNGIPESANGDPDHPQKSKVAALREKFDHAFDHYISDMRDIAAIGDGLVYTLGMKRPAKAALTPAQEMDERLSREKRVERTLDLIGWAYRPQSMVPLADGHRGRSGSAEHGRKSMGQLKPTPELDDEEPCLFRSTRVYAGFKRMTFTKPSPP</sequence>
<feature type="compositionally biased region" description="Low complexity" evidence="1">
    <location>
        <begin position="551"/>
        <end position="561"/>
    </location>
</feature>
<dbReference type="AlphaFoldDB" id="A0A0C3QC03"/>
<feature type="region of interest" description="Disordered" evidence="1">
    <location>
        <begin position="678"/>
        <end position="732"/>
    </location>
</feature>
<dbReference type="HOGENOM" id="CLU_317652_0_0_1"/>
<evidence type="ECO:0000313" key="4">
    <source>
        <dbReference type="Proteomes" id="UP000054248"/>
    </source>
</evidence>
<dbReference type="STRING" id="1051891.A0A0C3QC03"/>
<keyword evidence="4" id="KW-1185">Reference proteome</keyword>
<dbReference type="PANTHER" id="PTHR43591:SF24">
    <property type="entry name" value="2-METHOXY-6-POLYPRENYL-1,4-BENZOQUINOL METHYLASE, MITOCHONDRIAL"/>
    <property type="match status" value="1"/>
</dbReference>
<gene>
    <name evidence="3" type="ORF">M407DRAFT_22620</name>
</gene>
<reference evidence="3 4" key="1">
    <citation type="submission" date="2014-04" db="EMBL/GenBank/DDBJ databases">
        <authorList>
            <consortium name="DOE Joint Genome Institute"/>
            <person name="Kuo A."/>
            <person name="Girlanda M."/>
            <person name="Perotto S."/>
            <person name="Kohler A."/>
            <person name="Nagy L.G."/>
            <person name="Floudas D."/>
            <person name="Copeland A."/>
            <person name="Barry K.W."/>
            <person name="Cichocki N."/>
            <person name="Veneault-Fourrey C."/>
            <person name="LaButti K."/>
            <person name="Lindquist E.A."/>
            <person name="Lipzen A."/>
            <person name="Lundell T."/>
            <person name="Morin E."/>
            <person name="Murat C."/>
            <person name="Sun H."/>
            <person name="Tunlid A."/>
            <person name="Henrissat B."/>
            <person name="Grigoriev I.V."/>
            <person name="Hibbett D.S."/>
            <person name="Martin F."/>
            <person name="Nordberg H.P."/>
            <person name="Cantor M.N."/>
            <person name="Hua S.X."/>
        </authorList>
    </citation>
    <scope>NUCLEOTIDE SEQUENCE [LARGE SCALE GENOMIC DNA]</scope>
    <source>
        <strain evidence="3 4">MUT 4182</strain>
    </source>
</reference>
<evidence type="ECO:0000313" key="3">
    <source>
        <dbReference type="EMBL" id="KIO28145.1"/>
    </source>
</evidence>
<feature type="region of interest" description="Disordered" evidence="1">
    <location>
        <begin position="861"/>
        <end position="894"/>
    </location>
</feature>
<dbReference type="InterPro" id="IPR041698">
    <property type="entry name" value="Methyltransf_25"/>
</dbReference>
<dbReference type="PANTHER" id="PTHR43591">
    <property type="entry name" value="METHYLTRANSFERASE"/>
    <property type="match status" value="1"/>
</dbReference>
<feature type="compositionally biased region" description="Low complexity" evidence="1">
    <location>
        <begin position="338"/>
        <end position="350"/>
    </location>
</feature>
<feature type="compositionally biased region" description="Basic and acidic residues" evidence="1">
    <location>
        <begin position="864"/>
        <end position="877"/>
    </location>
</feature>
<dbReference type="Gene3D" id="3.40.50.150">
    <property type="entry name" value="Vaccinia Virus protein VP39"/>
    <property type="match status" value="1"/>
</dbReference>
<feature type="compositionally biased region" description="Low complexity" evidence="1">
    <location>
        <begin position="486"/>
        <end position="497"/>
    </location>
</feature>